<dbReference type="InterPro" id="IPR039582">
    <property type="entry name" value="THTPA"/>
</dbReference>
<keyword evidence="2" id="KW-1185">Reference proteome</keyword>
<evidence type="ECO:0000313" key="2">
    <source>
        <dbReference type="Proteomes" id="UP000694867"/>
    </source>
</evidence>
<dbReference type="KEGG" id="goe:100905290"/>
<dbReference type="GO" id="GO:0050333">
    <property type="term" value="F:thiamine triphosphate phosphatase activity"/>
    <property type="evidence" value="ECO:0007669"/>
    <property type="project" value="InterPro"/>
</dbReference>
<name>A0AAJ6QUV5_9ACAR</name>
<dbReference type="Pfam" id="PF01928">
    <property type="entry name" value="CYTH"/>
    <property type="match status" value="1"/>
</dbReference>
<dbReference type="InterPro" id="IPR033469">
    <property type="entry name" value="CYTH-like_dom_sf"/>
</dbReference>
<dbReference type="AlphaFoldDB" id="A0AAJ6QUV5"/>
<dbReference type="GeneID" id="100905290"/>
<protein>
    <submittedName>
        <fullName evidence="3">Thiamine-triphosphatase</fullName>
    </submittedName>
</protein>
<dbReference type="RefSeq" id="XP_003744692.1">
    <property type="nucleotide sequence ID" value="XM_003744644.2"/>
</dbReference>
<dbReference type="InterPro" id="IPR023577">
    <property type="entry name" value="CYTH_domain"/>
</dbReference>
<proteinExistence type="predicted"/>
<dbReference type="SUPFAM" id="SSF55154">
    <property type="entry name" value="CYTH-like phosphatases"/>
    <property type="match status" value="1"/>
</dbReference>
<dbReference type="PANTHER" id="PTHR14586:SF1">
    <property type="entry name" value="THIAMINE-TRIPHOSPHATASE"/>
    <property type="match status" value="1"/>
</dbReference>
<dbReference type="SMART" id="SM01118">
    <property type="entry name" value="CYTH"/>
    <property type="match status" value="1"/>
</dbReference>
<dbReference type="GO" id="GO:0000287">
    <property type="term" value="F:magnesium ion binding"/>
    <property type="evidence" value="ECO:0007669"/>
    <property type="project" value="TreeGrafter"/>
</dbReference>
<dbReference type="PROSITE" id="PS51707">
    <property type="entry name" value="CYTH"/>
    <property type="match status" value="1"/>
</dbReference>
<reference evidence="3" key="1">
    <citation type="submission" date="2025-08" db="UniProtKB">
        <authorList>
            <consortium name="RefSeq"/>
        </authorList>
    </citation>
    <scope>IDENTIFICATION</scope>
</reference>
<accession>A0AAJ6QUV5</accession>
<dbReference type="PANTHER" id="PTHR14586">
    <property type="entry name" value="THIAMINE-TRIPHOSPHATASE"/>
    <property type="match status" value="1"/>
</dbReference>
<evidence type="ECO:0000259" key="1">
    <source>
        <dbReference type="PROSITE" id="PS51707"/>
    </source>
</evidence>
<dbReference type="Proteomes" id="UP000694867">
    <property type="component" value="Unplaced"/>
</dbReference>
<dbReference type="Gene3D" id="2.40.320.10">
    <property type="entry name" value="Hypothetical Protein Pfu-838710-001"/>
    <property type="match status" value="1"/>
</dbReference>
<gene>
    <name evidence="3" type="primary">LOC100905290</name>
</gene>
<evidence type="ECO:0000313" key="3">
    <source>
        <dbReference type="RefSeq" id="XP_003744692.1"/>
    </source>
</evidence>
<sequence length="214" mass="24743">MEVERKFRVTAENPFVNLEEGEYFVRKEELLLLDQYFDNSSFELTVNDHWLRQRTVDSSRGVWEIKYRHALPQDGVEERHCTQYMETSDIREIASCIRRVLAAADGASFEEILESLQCWCAIRTTRRTHELKVHAYGSPITVVLDSFDGKHVGEVEIILPENSTPEEVHRAEGAVDAVFSRFALEDASGGKVENFIREQKPELFDKLKHLLTKN</sequence>
<organism evidence="2 3">
    <name type="scientific">Galendromus occidentalis</name>
    <name type="common">western predatory mite</name>
    <dbReference type="NCBI Taxonomy" id="34638"/>
    <lineage>
        <taxon>Eukaryota</taxon>
        <taxon>Metazoa</taxon>
        <taxon>Ecdysozoa</taxon>
        <taxon>Arthropoda</taxon>
        <taxon>Chelicerata</taxon>
        <taxon>Arachnida</taxon>
        <taxon>Acari</taxon>
        <taxon>Parasitiformes</taxon>
        <taxon>Mesostigmata</taxon>
        <taxon>Gamasina</taxon>
        <taxon>Phytoseioidea</taxon>
        <taxon>Phytoseiidae</taxon>
        <taxon>Typhlodrominae</taxon>
        <taxon>Galendromus</taxon>
    </lineage>
</organism>
<feature type="domain" description="CYTH" evidence="1">
    <location>
        <begin position="1"/>
        <end position="202"/>
    </location>
</feature>
<dbReference type="GO" id="GO:0042357">
    <property type="term" value="P:thiamine diphosphate metabolic process"/>
    <property type="evidence" value="ECO:0007669"/>
    <property type="project" value="TreeGrafter"/>
</dbReference>